<keyword evidence="4" id="KW-0862">Zinc</keyword>
<evidence type="ECO:0000313" key="8">
    <source>
        <dbReference type="Proteomes" id="UP000193560"/>
    </source>
</evidence>
<protein>
    <submittedName>
        <fullName evidence="7">Threonyl/alanyl tRNA synthetase</fullName>
    </submittedName>
</protein>
<comment type="cofactor">
    <cofactor evidence="1">
        <name>Zn(2+)</name>
        <dbReference type="ChEBI" id="CHEBI:29105"/>
    </cofactor>
</comment>
<dbReference type="InterPro" id="IPR012947">
    <property type="entry name" value="tRNA_SAD"/>
</dbReference>
<keyword evidence="7" id="KW-0030">Aminoacyl-tRNA synthetase</keyword>
<dbReference type="GO" id="GO:0002196">
    <property type="term" value="F:Ser-tRNA(Ala) deacylase activity"/>
    <property type="evidence" value="ECO:0007669"/>
    <property type="project" value="TreeGrafter"/>
</dbReference>
<dbReference type="AlphaFoldDB" id="A0A1X2IMM6"/>
<comment type="similarity">
    <text evidence="2">Belongs to the class-II aminoacyl-tRNA synthetase family. Alax-L subfamily.</text>
</comment>
<evidence type="ECO:0000259" key="6">
    <source>
        <dbReference type="SMART" id="SM00863"/>
    </source>
</evidence>
<reference evidence="7 8" key="1">
    <citation type="submission" date="2016-07" db="EMBL/GenBank/DDBJ databases">
        <title>Pervasive Adenine N6-methylation of Active Genes in Fungi.</title>
        <authorList>
            <consortium name="DOE Joint Genome Institute"/>
            <person name="Mondo S.J."/>
            <person name="Dannebaum R.O."/>
            <person name="Kuo R.C."/>
            <person name="Labutti K."/>
            <person name="Haridas S."/>
            <person name="Kuo A."/>
            <person name="Salamov A."/>
            <person name="Ahrendt S.R."/>
            <person name="Lipzen A."/>
            <person name="Sullivan W."/>
            <person name="Andreopoulos W.B."/>
            <person name="Clum A."/>
            <person name="Lindquist E."/>
            <person name="Daum C."/>
            <person name="Ramamoorthy G.K."/>
            <person name="Gryganskyi A."/>
            <person name="Culley D."/>
            <person name="Magnuson J.K."/>
            <person name="James T.Y."/>
            <person name="O'Malley M.A."/>
            <person name="Stajich J.E."/>
            <person name="Spatafora J.W."/>
            <person name="Visel A."/>
            <person name="Grigoriev I.V."/>
        </authorList>
    </citation>
    <scope>NUCLEOTIDE SEQUENCE [LARGE SCALE GENOMIC DNA]</scope>
    <source>
        <strain evidence="7 8">NRRL 1336</strain>
    </source>
</reference>
<name>A0A1X2IMM6_9FUNG</name>
<dbReference type="PANTHER" id="PTHR43462">
    <property type="entry name" value="ALANYL-TRNA EDITING PROTEIN"/>
    <property type="match status" value="1"/>
</dbReference>
<dbReference type="Proteomes" id="UP000193560">
    <property type="component" value="Unassembled WGS sequence"/>
</dbReference>
<dbReference type="Gene3D" id="3.30.980.10">
    <property type="entry name" value="Threonyl-trna Synthetase, Chain A, domain 2"/>
    <property type="match status" value="1"/>
</dbReference>
<dbReference type="EMBL" id="MCGE01000008">
    <property type="protein sequence ID" value="ORZ19019.1"/>
    <property type="molecule type" value="Genomic_DNA"/>
</dbReference>
<dbReference type="GO" id="GO:0005524">
    <property type="term" value="F:ATP binding"/>
    <property type="evidence" value="ECO:0007669"/>
    <property type="project" value="InterPro"/>
</dbReference>
<keyword evidence="7" id="KW-0436">Ligase</keyword>
<dbReference type="SUPFAM" id="SSF55186">
    <property type="entry name" value="ThrRS/AlaRS common domain"/>
    <property type="match status" value="1"/>
</dbReference>
<accession>A0A1X2IMM6</accession>
<evidence type="ECO:0000256" key="5">
    <source>
        <dbReference type="SAM" id="MobiDB-lite"/>
    </source>
</evidence>
<dbReference type="InterPro" id="IPR018163">
    <property type="entry name" value="Thr/Ala-tRNA-synth_IIc_edit"/>
</dbReference>
<evidence type="ECO:0000256" key="1">
    <source>
        <dbReference type="ARBA" id="ARBA00001947"/>
    </source>
</evidence>
<evidence type="ECO:0000313" key="7">
    <source>
        <dbReference type="EMBL" id="ORZ19019.1"/>
    </source>
</evidence>
<dbReference type="GO" id="GO:0046872">
    <property type="term" value="F:metal ion binding"/>
    <property type="evidence" value="ECO:0007669"/>
    <property type="project" value="UniProtKB-KW"/>
</dbReference>
<organism evidence="7 8">
    <name type="scientific">Absidia repens</name>
    <dbReference type="NCBI Taxonomy" id="90262"/>
    <lineage>
        <taxon>Eukaryota</taxon>
        <taxon>Fungi</taxon>
        <taxon>Fungi incertae sedis</taxon>
        <taxon>Mucoromycota</taxon>
        <taxon>Mucoromycotina</taxon>
        <taxon>Mucoromycetes</taxon>
        <taxon>Mucorales</taxon>
        <taxon>Cunninghamellaceae</taxon>
        <taxon>Absidia</taxon>
    </lineage>
</organism>
<dbReference type="Pfam" id="PF07973">
    <property type="entry name" value="tRNA_SAD"/>
    <property type="match status" value="1"/>
</dbReference>
<gene>
    <name evidence="7" type="ORF">BCR42DRAFT_450149</name>
</gene>
<feature type="domain" description="Threonyl/alanyl tRNA synthetase SAD" evidence="6">
    <location>
        <begin position="213"/>
        <end position="256"/>
    </location>
</feature>
<dbReference type="InterPro" id="IPR009000">
    <property type="entry name" value="Transl_B-barrel_sf"/>
</dbReference>
<sequence>MPSTHTQVPVGDLHCQHDTYCKEYSTQCISCSEKPDKKGFYQVKLIDTILFPEGGGQPADTGYINDTIKVYNVQRQKLEHIHYTKEPVDVGQVKLTLDWDRRFDHVQQHSGQHLLSAILEQAPYFLETVGWSMKEKTSYVELGTINKAPPTQAQLDEVEQKINDAILKAVPVICHTTSMNNNNNNNNITDDQDDSASRPDSLPADYVGAEGVIRTIEIEGLDKNPCCGTHISHLGHLQSVKLLHTETIRGGNTRLYFVFGQRVLTNLGELYDLSRQLTKSLSVAPHDFIDSVQRLQLQLRTQTKMVKKWQTQMAAYAVKDLQAQLAHNAFLALVYDEEGEGGMAYLNLLCGLIKEKDLLANDVNKAIILASGDRQQGGVMMVLAADDAYLKKVVAKVTSTLEGAKGGGARGRWSGKSPSFVGIEKLTTMTIE</sequence>
<dbReference type="GO" id="GO:0043039">
    <property type="term" value="P:tRNA aminoacylation"/>
    <property type="evidence" value="ECO:0007669"/>
    <property type="project" value="InterPro"/>
</dbReference>
<dbReference type="PANTHER" id="PTHR43462:SF1">
    <property type="entry name" value="ALANYL-TRNA EDITING PROTEIN AARSD1"/>
    <property type="match status" value="1"/>
</dbReference>
<comment type="caution">
    <text evidence="7">The sequence shown here is derived from an EMBL/GenBank/DDBJ whole genome shotgun (WGS) entry which is preliminary data.</text>
</comment>
<evidence type="ECO:0000256" key="2">
    <source>
        <dbReference type="ARBA" id="ARBA00008429"/>
    </source>
</evidence>
<dbReference type="SMART" id="SM00863">
    <property type="entry name" value="tRNA_SAD"/>
    <property type="match status" value="1"/>
</dbReference>
<evidence type="ECO:0000256" key="4">
    <source>
        <dbReference type="ARBA" id="ARBA00022833"/>
    </source>
</evidence>
<dbReference type="GO" id="GO:0004812">
    <property type="term" value="F:aminoacyl-tRNA ligase activity"/>
    <property type="evidence" value="ECO:0007669"/>
    <property type="project" value="UniProtKB-KW"/>
</dbReference>
<keyword evidence="8" id="KW-1185">Reference proteome</keyword>
<dbReference type="STRING" id="90262.A0A1X2IMM6"/>
<proteinExistence type="inferred from homology"/>
<keyword evidence="3" id="KW-0479">Metal-binding</keyword>
<dbReference type="OrthoDB" id="288942at2759"/>
<dbReference type="Gene3D" id="2.40.30.130">
    <property type="match status" value="1"/>
</dbReference>
<dbReference type="SUPFAM" id="SSF50447">
    <property type="entry name" value="Translation proteins"/>
    <property type="match status" value="1"/>
</dbReference>
<dbReference type="InterPro" id="IPR051335">
    <property type="entry name" value="Alanyl-tRNA_Editing_Enzymes"/>
</dbReference>
<feature type="region of interest" description="Disordered" evidence="5">
    <location>
        <begin position="178"/>
        <end position="201"/>
    </location>
</feature>
<evidence type="ECO:0000256" key="3">
    <source>
        <dbReference type="ARBA" id="ARBA00022723"/>
    </source>
</evidence>